<gene>
    <name evidence="4" type="ORF">FNK824_LOCUS2513</name>
    <name evidence="5" type="ORF">OTI717_LOCUS34339</name>
    <name evidence="2" type="ORF">RFH988_LOCUS18547</name>
    <name evidence="3" type="ORF">SEV965_LOCUS30681</name>
</gene>
<reference evidence="2" key="1">
    <citation type="submission" date="2021-02" db="EMBL/GenBank/DDBJ databases">
        <authorList>
            <person name="Nowell W R."/>
        </authorList>
    </citation>
    <scope>NUCLEOTIDE SEQUENCE</scope>
</reference>
<feature type="region of interest" description="Disordered" evidence="1">
    <location>
        <begin position="115"/>
        <end position="147"/>
    </location>
</feature>
<dbReference type="EMBL" id="CAJOAX010012131">
    <property type="protein sequence ID" value="CAF4106535.1"/>
    <property type="molecule type" value="Genomic_DNA"/>
</dbReference>
<dbReference type="EMBL" id="CAJNOO010001048">
    <property type="protein sequence ID" value="CAF1086038.1"/>
    <property type="molecule type" value="Genomic_DNA"/>
</dbReference>
<dbReference type="AlphaFoldDB" id="A0A814N015"/>
<proteinExistence type="predicted"/>
<dbReference type="Proteomes" id="UP000663823">
    <property type="component" value="Unassembled WGS sequence"/>
</dbReference>
<dbReference type="Proteomes" id="UP000663882">
    <property type="component" value="Unassembled WGS sequence"/>
</dbReference>
<sequence length="147" mass="17570">MTLNDDNDKWEVVVNKNRQKQIIHQLLTIPTKLNDETIETIPYNVWSLKIFERYDLYRYYNAHLEFNQAIVEHSQYIQLEDYYILKHAIIIAMTTTCVSKYFDVIQKLVIMDVQGAPQQHPPPPQQQHPAPPHQLQRRRHHGEGDRR</sequence>
<evidence type="ECO:0000313" key="4">
    <source>
        <dbReference type="EMBL" id="CAF3582749.1"/>
    </source>
</evidence>
<accession>A0A814N015</accession>
<comment type="caution">
    <text evidence="2">The sequence shown here is derived from an EMBL/GenBank/DDBJ whole genome shotgun (WGS) entry which is preliminary data.</text>
</comment>
<evidence type="ECO:0000313" key="5">
    <source>
        <dbReference type="EMBL" id="CAF4106535.1"/>
    </source>
</evidence>
<dbReference type="EMBL" id="CAJNOU010003358">
    <property type="protein sequence ID" value="CAF1386276.1"/>
    <property type="molecule type" value="Genomic_DNA"/>
</dbReference>
<dbReference type="EMBL" id="CAJOBE010000155">
    <property type="protein sequence ID" value="CAF3582749.1"/>
    <property type="molecule type" value="Genomic_DNA"/>
</dbReference>
<protein>
    <submittedName>
        <fullName evidence="2">Uncharacterized protein</fullName>
    </submittedName>
</protein>
<evidence type="ECO:0000313" key="2">
    <source>
        <dbReference type="EMBL" id="CAF1086038.1"/>
    </source>
</evidence>
<feature type="compositionally biased region" description="Pro residues" evidence="1">
    <location>
        <begin position="119"/>
        <end position="132"/>
    </location>
</feature>
<evidence type="ECO:0000256" key="1">
    <source>
        <dbReference type="SAM" id="MobiDB-lite"/>
    </source>
</evidence>
<name>A0A814N015_9BILA</name>
<dbReference type="Proteomes" id="UP000663874">
    <property type="component" value="Unassembled WGS sequence"/>
</dbReference>
<evidence type="ECO:0000313" key="3">
    <source>
        <dbReference type="EMBL" id="CAF1386276.1"/>
    </source>
</evidence>
<evidence type="ECO:0000313" key="6">
    <source>
        <dbReference type="Proteomes" id="UP000663882"/>
    </source>
</evidence>
<dbReference type="Proteomes" id="UP000663889">
    <property type="component" value="Unassembled WGS sequence"/>
</dbReference>
<organism evidence="2 6">
    <name type="scientific">Rotaria sordida</name>
    <dbReference type="NCBI Taxonomy" id="392033"/>
    <lineage>
        <taxon>Eukaryota</taxon>
        <taxon>Metazoa</taxon>
        <taxon>Spiralia</taxon>
        <taxon>Gnathifera</taxon>
        <taxon>Rotifera</taxon>
        <taxon>Eurotatoria</taxon>
        <taxon>Bdelloidea</taxon>
        <taxon>Philodinida</taxon>
        <taxon>Philodinidae</taxon>
        <taxon>Rotaria</taxon>
    </lineage>
</organism>